<reference evidence="2 3" key="1">
    <citation type="submission" date="2023-08" db="EMBL/GenBank/DDBJ databases">
        <title>Black Yeasts Isolated from many extreme environments.</title>
        <authorList>
            <person name="Coleine C."/>
            <person name="Stajich J.E."/>
            <person name="Selbmann L."/>
        </authorList>
    </citation>
    <scope>NUCLEOTIDE SEQUENCE [LARGE SCALE GENOMIC DNA]</scope>
    <source>
        <strain evidence="2 3">CCFEE 5885</strain>
    </source>
</reference>
<accession>A0ABR0KIZ0</accession>
<feature type="transmembrane region" description="Helical" evidence="1">
    <location>
        <begin position="189"/>
        <end position="210"/>
    </location>
</feature>
<proteinExistence type="predicted"/>
<name>A0ABR0KIZ0_9EURO</name>
<evidence type="ECO:0000313" key="2">
    <source>
        <dbReference type="EMBL" id="KAK5097778.1"/>
    </source>
</evidence>
<gene>
    <name evidence="2" type="ORF">LTR24_002034</name>
</gene>
<evidence type="ECO:0000313" key="3">
    <source>
        <dbReference type="Proteomes" id="UP001345013"/>
    </source>
</evidence>
<keyword evidence="1" id="KW-0472">Membrane</keyword>
<evidence type="ECO:0000256" key="1">
    <source>
        <dbReference type="SAM" id="Phobius"/>
    </source>
</evidence>
<sequence length="220" mass="25335">MNPPSAQVARLTRKVKDLELAAAQQRLHGLSFDGNRRYFAEWKIRTTAALEEMADKTEKQKIKFIMDRTHGRAFQRLRRRLPWSNQPGNDAFKTHGEVLNHLERQFGDLDCRAYPEPSDLKQKDDEPFDHFLVRWGHWALSFDMSEREMVADLNSRLNSRCHLSNLPYTLRELASGCRKREWERKPPSLMSLIGLGIGFALLDSIAVAAGEGLNGFELVE</sequence>
<dbReference type="EMBL" id="JAVRRG010000016">
    <property type="protein sequence ID" value="KAK5097778.1"/>
    <property type="molecule type" value="Genomic_DNA"/>
</dbReference>
<organism evidence="2 3">
    <name type="scientific">Lithohypha guttulata</name>
    <dbReference type="NCBI Taxonomy" id="1690604"/>
    <lineage>
        <taxon>Eukaryota</taxon>
        <taxon>Fungi</taxon>
        <taxon>Dikarya</taxon>
        <taxon>Ascomycota</taxon>
        <taxon>Pezizomycotina</taxon>
        <taxon>Eurotiomycetes</taxon>
        <taxon>Chaetothyriomycetidae</taxon>
        <taxon>Chaetothyriales</taxon>
        <taxon>Trichomeriaceae</taxon>
        <taxon>Lithohypha</taxon>
    </lineage>
</organism>
<protein>
    <submittedName>
        <fullName evidence="2">Uncharacterized protein</fullName>
    </submittedName>
</protein>
<keyword evidence="1" id="KW-1133">Transmembrane helix</keyword>
<keyword evidence="3" id="KW-1185">Reference proteome</keyword>
<comment type="caution">
    <text evidence="2">The sequence shown here is derived from an EMBL/GenBank/DDBJ whole genome shotgun (WGS) entry which is preliminary data.</text>
</comment>
<dbReference type="Proteomes" id="UP001345013">
    <property type="component" value="Unassembled WGS sequence"/>
</dbReference>
<keyword evidence="1" id="KW-0812">Transmembrane</keyword>